<evidence type="ECO:0000313" key="11">
    <source>
        <dbReference type="EMBL" id="GAX76143.1"/>
    </source>
</evidence>
<feature type="active site" description="Proton acceptor" evidence="6">
    <location>
        <position position="293"/>
    </location>
</feature>
<feature type="domain" description="Protein kinase" evidence="10">
    <location>
        <begin position="169"/>
        <end position="434"/>
    </location>
</feature>
<accession>A0A250WZ77</accession>
<reference evidence="11 12" key="1">
    <citation type="submission" date="2017-08" db="EMBL/GenBank/DDBJ databases">
        <title>Acidophilic green algal genome provides insights into adaptation to an acidic environment.</title>
        <authorList>
            <person name="Hirooka S."/>
            <person name="Hirose Y."/>
            <person name="Kanesaki Y."/>
            <person name="Higuchi S."/>
            <person name="Fujiwara T."/>
            <person name="Onuma R."/>
            <person name="Era A."/>
            <person name="Ohbayashi R."/>
            <person name="Uzuka A."/>
            <person name="Nozaki H."/>
            <person name="Yoshikawa H."/>
            <person name="Miyagishima S.Y."/>
        </authorList>
    </citation>
    <scope>NUCLEOTIDE SEQUENCE [LARGE SCALE GENOMIC DNA]</scope>
    <source>
        <strain evidence="11 12">NIES-2499</strain>
    </source>
</reference>
<name>A0A250WZ77_9CHLO</name>
<feature type="region of interest" description="Disordered" evidence="9">
    <location>
        <begin position="1"/>
        <end position="29"/>
    </location>
</feature>
<evidence type="ECO:0000256" key="8">
    <source>
        <dbReference type="PIRSR" id="PIRSR630616-3"/>
    </source>
</evidence>
<dbReference type="EMBL" id="BEGY01000015">
    <property type="protein sequence ID" value="GAX76143.1"/>
    <property type="molecule type" value="Genomic_DNA"/>
</dbReference>
<keyword evidence="5 7" id="KW-0067">ATP-binding</keyword>
<feature type="compositionally biased region" description="Basic and acidic residues" evidence="9">
    <location>
        <begin position="16"/>
        <end position="29"/>
    </location>
</feature>
<evidence type="ECO:0000256" key="4">
    <source>
        <dbReference type="ARBA" id="ARBA00022777"/>
    </source>
</evidence>
<dbReference type="InterPro" id="IPR008271">
    <property type="entry name" value="Ser/Thr_kinase_AS"/>
</dbReference>
<dbReference type="SUPFAM" id="SSF56112">
    <property type="entry name" value="Protein kinase-like (PK-like)"/>
    <property type="match status" value="1"/>
</dbReference>
<dbReference type="GO" id="GO:0004674">
    <property type="term" value="F:protein serine/threonine kinase activity"/>
    <property type="evidence" value="ECO:0007669"/>
    <property type="project" value="UniProtKB-KW"/>
</dbReference>
<gene>
    <name evidence="11" type="ORF">CEUSTIGMA_g3587.t1</name>
</gene>
<dbReference type="InterPro" id="IPR030616">
    <property type="entry name" value="Aur-like"/>
</dbReference>
<comment type="caution">
    <text evidence="11">The sequence shown here is derived from an EMBL/GenBank/DDBJ whole genome shotgun (WGS) entry which is preliminary data.</text>
</comment>
<feature type="binding site" evidence="7">
    <location>
        <begin position="246"/>
        <end position="248"/>
    </location>
    <ligand>
        <name>ATP</name>
        <dbReference type="ChEBI" id="CHEBI:30616"/>
    </ligand>
</feature>
<dbReference type="InterPro" id="IPR000719">
    <property type="entry name" value="Prot_kinase_dom"/>
</dbReference>
<evidence type="ECO:0000256" key="3">
    <source>
        <dbReference type="ARBA" id="ARBA00022741"/>
    </source>
</evidence>
<dbReference type="FunFam" id="1.10.510.10:FF:000813">
    <property type="entry name" value="Aurora-like kinase"/>
    <property type="match status" value="1"/>
</dbReference>
<feature type="compositionally biased region" description="Low complexity" evidence="9">
    <location>
        <begin position="444"/>
        <end position="483"/>
    </location>
</feature>
<keyword evidence="12" id="KW-1185">Reference proteome</keyword>
<dbReference type="InterPro" id="IPR011009">
    <property type="entry name" value="Kinase-like_dom_sf"/>
</dbReference>
<dbReference type="AlphaFoldDB" id="A0A250WZ77"/>
<keyword evidence="1" id="KW-0723">Serine/threonine-protein kinase</keyword>
<evidence type="ECO:0000256" key="2">
    <source>
        <dbReference type="ARBA" id="ARBA00022679"/>
    </source>
</evidence>
<dbReference type="OrthoDB" id="377346at2759"/>
<feature type="binding site" evidence="7">
    <location>
        <position position="311"/>
    </location>
    <ligand>
        <name>ATP</name>
        <dbReference type="ChEBI" id="CHEBI:30616"/>
    </ligand>
</feature>
<keyword evidence="3 7" id="KW-0547">Nucleotide-binding</keyword>
<feature type="region of interest" description="Disordered" evidence="9">
    <location>
        <begin position="438"/>
        <end position="526"/>
    </location>
</feature>
<sequence>MTTLSDSLPAVSPNSKRRDKEKSDKEKGISKTVTTFFKTLFTSKPDSNEAEEAVSKSLSSPNVASSGRSFTVERSAGSRSKQSFVASPKSVPAVQHASENNVPVSVIASGKSFSSKPAAPPSVPQSPVSRPTRAMSLARQETKPSTTILALSPSLPANMARAVWCLKDYAIVEKMYTGYASTVYKAWCKSSGETVCLKAYNMGNLCELNCYQIYREVKLHSSLQHENIIKLFAAFQEADQVVLVQEFADSGDLFLLLHRYGGKLPEKTAVEMILHPFLKVLTYLHQNCVVHRDIKPENVLFTRSMQLKICDFGLAIDLREERAVTRAGTLEYMAPEVLDCPFKNKPEENKEREDLYYSLTVDSWAMGVLTYELLVGFPPFNEKQRAAIEEKIRSDQPRFPSSMSEGARTFVLLALQKDPIERPTATELLHHAWIQSLRRGGHSSGSSSARRVGAVSGSGNTSLRSVAPPSSPSASRPILASASPRPPVANGNSSPFENSPSIRIPLPPPVPEEEVESFADSPAPSAGLEKMMTKQSIEMRTLEGDLIRAMPIYLSFTQGTVKQNLPTNSKVKLPPVGSSGMSFNTSANPKLQQFRAQYGGG</sequence>
<dbReference type="GO" id="GO:0005524">
    <property type="term" value="F:ATP binding"/>
    <property type="evidence" value="ECO:0007669"/>
    <property type="project" value="UniProtKB-KW"/>
</dbReference>
<evidence type="ECO:0000256" key="9">
    <source>
        <dbReference type="SAM" id="MobiDB-lite"/>
    </source>
</evidence>
<evidence type="ECO:0000313" key="12">
    <source>
        <dbReference type="Proteomes" id="UP000232323"/>
    </source>
</evidence>
<evidence type="ECO:0000256" key="6">
    <source>
        <dbReference type="PIRSR" id="PIRSR630616-1"/>
    </source>
</evidence>
<dbReference type="PROSITE" id="PS00108">
    <property type="entry name" value="PROTEIN_KINASE_ST"/>
    <property type="match status" value="1"/>
</dbReference>
<dbReference type="PANTHER" id="PTHR24350">
    <property type="entry name" value="SERINE/THREONINE-PROTEIN KINASE IAL-RELATED"/>
    <property type="match status" value="1"/>
</dbReference>
<protein>
    <recommendedName>
        <fullName evidence="10">Protein kinase domain-containing protein</fullName>
    </recommendedName>
</protein>
<feature type="compositionally biased region" description="Polar residues" evidence="9">
    <location>
        <begin position="490"/>
        <end position="501"/>
    </location>
</feature>
<dbReference type="PROSITE" id="PS50011">
    <property type="entry name" value="PROTEIN_KINASE_DOM"/>
    <property type="match status" value="1"/>
</dbReference>
<feature type="cross-link" description="Glycyl lysine isopeptide (Lys-Gly) (interchain with G-Cter in SUMO2)" evidence="8">
    <location>
        <position position="295"/>
    </location>
</feature>
<feature type="binding site" evidence="7">
    <location>
        <begin position="297"/>
        <end position="298"/>
    </location>
    <ligand>
        <name>ATP</name>
        <dbReference type="ChEBI" id="CHEBI:30616"/>
    </ligand>
</feature>
<evidence type="ECO:0000256" key="7">
    <source>
        <dbReference type="PIRSR" id="PIRSR630616-2"/>
    </source>
</evidence>
<evidence type="ECO:0000256" key="1">
    <source>
        <dbReference type="ARBA" id="ARBA00022527"/>
    </source>
</evidence>
<feature type="compositionally biased region" description="Polar residues" evidence="9">
    <location>
        <begin position="56"/>
        <end position="69"/>
    </location>
</feature>
<dbReference type="SMART" id="SM00220">
    <property type="entry name" value="S_TKc"/>
    <property type="match status" value="1"/>
</dbReference>
<evidence type="ECO:0000256" key="5">
    <source>
        <dbReference type="ARBA" id="ARBA00022840"/>
    </source>
</evidence>
<dbReference type="Gene3D" id="1.10.510.10">
    <property type="entry name" value="Transferase(Phosphotransferase) domain 1"/>
    <property type="match status" value="1"/>
</dbReference>
<keyword evidence="4" id="KW-0418">Kinase</keyword>
<dbReference type="STRING" id="1157962.A0A250WZ77"/>
<feature type="binding site" evidence="7">
    <location>
        <position position="198"/>
    </location>
    <ligand>
        <name>ATP</name>
        <dbReference type="ChEBI" id="CHEBI:30616"/>
    </ligand>
</feature>
<feature type="region of interest" description="Disordered" evidence="9">
    <location>
        <begin position="41"/>
        <end position="97"/>
    </location>
</feature>
<dbReference type="Pfam" id="PF00069">
    <property type="entry name" value="Pkinase"/>
    <property type="match status" value="1"/>
</dbReference>
<keyword evidence="2" id="KW-0808">Transferase</keyword>
<proteinExistence type="predicted"/>
<dbReference type="Proteomes" id="UP000232323">
    <property type="component" value="Unassembled WGS sequence"/>
</dbReference>
<evidence type="ECO:0000259" key="10">
    <source>
        <dbReference type="PROSITE" id="PS50011"/>
    </source>
</evidence>
<organism evidence="11 12">
    <name type="scientific">Chlamydomonas eustigma</name>
    <dbReference type="NCBI Taxonomy" id="1157962"/>
    <lineage>
        <taxon>Eukaryota</taxon>
        <taxon>Viridiplantae</taxon>
        <taxon>Chlorophyta</taxon>
        <taxon>core chlorophytes</taxon>
        <taxon>Chlorophyceae</taxon>
        <taxon>CS clade</taxon>
        <taxon>Chlamydomonadales</taxon>
        <taxon>Chlamydomonadaceae</taxon>
        <taxon>Chlamydomonas</taxon>
    </lineage>
</organism>